<evidence type="ECO:0000313" key="1">
    <source>
        <dbReference type="EMBL" id="KAJ3132839.1"/>
    </source>
</evidence>
<comment type="caution">
    <text evidence="1">The sequence shown here is derived from an EMBL/GenBank/DDBJ whole genome shotgun (WGS) entry which is preliminary data.</text>
</comment>
<sequence>MADSMPRIAIEERADLLYVKKVLLQAANTAADSNPAALEKAKFFIDSIFDMAAPNLAVNGVSYSKEALASADEGSLAGFFRAQTEPELEPFDEQLRDSRENLMHVAQALRTRVAKLRTEVPIVIASETEQLLLPAVVQVSKDSDERTDLTNSRPLFESSSSIKRAADWFSNQAADLQKDEKFSVEIIQDLNKTIPSTVSKWKRARTVVEDMCKDATALGRSVEVTEQSLSAVQALKADAISTQNLTPRKARAGLLKILN</sequence>
<organism evidence="1 2">
    <name type="scientific">Physocladia obscura</name>
    <dbReference type="NCBI Taxonomy" id="109957"/>
    <lineage>
        <taxon>Eukaryota</taxon>
        <taxon>Fungi</taxon>
        <taxon>Fungi incertae sedis</taxon>
        <taxon>Chytridiomycota</taxon>
        <taxon>Chytridiomycota incertae sedis</taxon>
        <taxon>Chytridiomycetes</taxon>
        <taxon>Chytridiales</taxon>
        <taxon>Chytriomycetaceae</taxon>
        <taxon>Physocladia</taxon>
    </lineage>
</organism>
<keyword evidence="2" id="KW-1185">Reference proteome</keyword>
<protein>
    <submittedName>
        <fullName evidence="1">Uncharacterized protein</fullName>
    </submittedName>
</protein>
<reference evidence="1" key="1">
    <citation type="submission" date="2020-05" db="EMBL/GenBank/DDBJ databases">
        <title>Phylogenomic resolution of chytrid fungi.</title>
        <authorList>
            <person name="Stajich J.E."/>
            <person name="Amses K."/>
            <person name="Simmons R."/>
            <person name="Seto K."/>
            <person name="Myers J."/>
            <person name="Bonds A."/>
            <person name="Quandt C.A."/>
            <person name="Barry K."/>
            <person name="Liu P."/>
            <person name="Grigoriev I."/>
            <person name="Longcore J.E."/>
            <person name="James T.Y."/>
        </authorList>
    </citation>
    <scope>NUCLEOTIDE SEQUENCE</scope>
    <source>
        <strain evidence="1">JEL0513</strain>
    </source>
</reference>
<dbReference type="AlphaFoldDB" id="A0AAD5TC00"/>
<dbReference type="Proteomes" id="UP001211907">
    <property type="component" value="Unassembled WGS sequence"/>
</dbReference>
<dbReference type="EMBL" id="JADGJH010000235">
    <property type="protein sequence ID" value="KAJ3132839.1"/>
    <property type="molecule type" value="Genomic_DNA"/>
</dbReference>
<evidence type="ECO:0000313" key="2">
    <source>
        <dbReference type="Proteomes" id="UP001211907"/>
    </source>
</evidence>
<gene>
    <name evidence="1" type="ORF">HK100_004895</name>
</gene>
<proteinExistence type="predicted"/>
<name>A0AAD5TC00_9FUNG</name>
<accession>A0AAD5TC00</accession>